<gene>
    <name evidence="1" type="ORF">FHS16_002357</name>
</gene>
<name>A0A7W5C6Z6_9BACL</name>
<organism evidence="1 2">
    <name type="scientific">Paenibacillus endophyticus</name>
    <dbReference type="NCBI Taxonomy" id="1294268"/>
    <lineage>
        <taxon>Bacteria</taxon>
        <taxon>Bacillati</taxon>
        <taxon>Bacillota</taxon>
        <taxon>Bacilli</taxon>
        <taxon>Bacillales</taxon>
        <taxon>Paenibacillaceae</taxon>
        <taxon>Paenibacillus</taxon>
    </lineage>
</organism>
<dbReference type="RefSeq" id="WP_183562075.1">
    <property type="nucleotide sequence ID" value="NZ_CBCSLB010000003.1"/>
</dbReference>
<protein>
    <submittedName>
        <fullName evidence="1">Uncharacterized protein</fullName>
    </submittedName>
</protein>
<dbReference type="EMBL" id="JACHXW010000005">
    <property type="protein sequence ID" value="MBB3152311.1"/>
    <property type="molecule type" value="Genomic_DNA"/>
</dbReference>
<reference evidence="1 2" key="1">
    <citation type="submission" date="2020-08" db="EMBL/GenBank/DDBJ databases">
        <title>Genomic Encyclopedia of Type Strains, Phase III (KMG-III): the genomes of soil and plant-associated and newly described type strains.</title>
        <authorList>
            <person name="Whitman W."/>
        </authorList>
    </citation>
    <scope>NUCLEOTIDE SEQUENCE [LARGE SCALE GENOMIC DNA]</scope>
    <source>
        <strain evidence="1 2">CECT 8234</strain>
    </source>
</reference>
<evidence type="ECO:0000313" key="1">
    <source>
        <dbReference type="EMBL" id="MBB3152311.1"/>
    </source>
</evidence>
<comment type="caution">
    <text evidence="1">The sequence shown here is derived from an EMBL/GenBank/DDBJ whole genome shotgun (WGS) entry which is preliminary data.</text>
</comment>
<evidence type="ECO:0000313" key="2">
    <source>
        <dbReference type="Proteomes" id="UP000518605"/>
    </source>
</evidence>
<accession>A0A7W5C6Z6</accession>
<dbReference type="Proteomes" id="UP000518605">
    <property type="component" value="Unassembled WGS sequence"/>
</dbReference>
<keyword evidence="2" id="KW-1185">Reference proteome</keyword>
<dbReference type="AlphaFoldDB" id="A0A7W5C6Z6"/>
<sequence length="163" mass="18747">MIDRKNGEASLKQNSRRLYAEIFSIKDTLYNDLLERFPEDASLKEHAEQWKVCIMTAAVSTALFSTALAGSKEFPYVYSYLHLKLQALYPASEALFEDCMAAIAKLLNGTDYHSGAFAEGLALWLYFTIQGKESFQEEDTLPFLLAGQYMNQYFYNWFDKQQN</sequence>
<proteinExistence type="predicted"/>